<dbReference type="Proteomes" id="UP001497512">
    <property type="component" value="Chromosome 17"/>
</dbReference>
<gene>
    <name evidence="2" type="ORF">CSSPTR1EN2_LOCUS9947</name>
</gene>
<reference evidence="2" key="1">
    <citation type="submission" date="2024-02" db="EMBL/GenBank/DDBJ databases">
        <authorList>
            <consortium name="ELIXIR-Norway"/>
            <consortium name="Elixir Norway"/>
        </authorList>
    </citation>
    <scope>NUCLEOTIDE SEQUENCE</scope>
</reference>
<dbReference type="PANTHER" id="PTHR34686:SF1">
    <property type="entry name" value="MATERNAL EFFECT EMBRYO ARREST 59"/>
    <property type="match status" value="1"/>
</dbReference>
<keyword evidence="3" id="KW-1185">Reference proteome</keyword>
<evidence type="ECO:0000313" key="3">
    <source>
        <dbReference type="Proteomes" id="UP001497512"/>
    </source>
</evidence>
<evidence type="ECO:0000313" key="2">
    <source>
        <dbReference type="EMBL" id="CAK9209658.1"/>
    </source>
</evidence>
<feature type="compositionally biased region" description="Basic and acidic residues" evidence="1">
    <location>
        <begin position="7"/>
        <end position="19"/>
    </location>
</feature>
<dbReference type="EMBL" id="OZ019909">
    <property type="protein sequence ID" value="CAK9209658.1"/>
    <property type="molecule type" value="Genomic_DNA"/>
</dbReference>
<sequence length="181" mass="19979">MAGSDDGGAKVEKPSRSEELISEEEQERRTAAVRQKLEALLPKRTLKPSRSEVDELLSTPLESEARPFSSDPPELLRFEELEASSEKLPLDGPAVIVVEDEYVDTKYYDDFVPKDVVHYTTGAAFIKLDPPETPPFHLSDDQALPGELIHHGGNPATNEWVPAPQSTFPVDSSKPARSESL</sequence>
<name>A0ABP0U471_9BRYO</name>
<dbReference type="PANTHER" id="PTHR34686">
    <property type="entry name" value="MATERNAL EFFECT EMBRYO ARREST PROTEIN"/>
    <property type="match status" value="1"/>
</dbReference>
<organism evidence="2 3">
    <name type="scientific">Sphagnum troendelagicum</name>
    <dbReference type="NCBI Taxonomy" id="128251"/>
    <lineage>
        <taxon>Eukaryota</taxon>
        <taxon>Viridiplantae</taxon>
        <taxon>Streptophyta</taxon>
        <taxon>Embryophyta</taxon>
        <taxon>Bryophyta</taxon>
        <taxon>Sphagnophytina</taxon>
        <taxon>Sphagnopsida</taxon>
        <taxon>Sphagnales</taxon>
        <taxon>Sphagnaceae</taxon>
        <taxon>Sphagnum</taxon>
    </lineage>
</organism>
<feature type="region of interest" description="Disordered" evidence="1">
    <location>
        <begin position="43"/>
        <end position="73"/>
    </location>
</feature>
<proteinExistence type="predicted"/>
<feature type="region of interest" description="Disordered" evidence="1">
    <location>
        <begin position="138"/>
        <end position="181"/>
    </location>
</feature>
<evidence type="ECO:0000256" key="1">
    <source>
        <dbReference type="SAM" id="MobiDB-lite"/>
    </source>
</evidence>
<accession>A0ABP0U471</accession>
<protein>
    <submittedName>
        <fullName evidence="2">Uncharacterized protein</fullName>
    </submittedName>
</protein>
<feature type="region of interest" description="Disordered" evidence="1">
    <location>
        <begin position="1"/>
        <end position="29"/>
    </location>
</feature>